<evidence type="ECO:0000256" key="1">
    <source>
        <dbReference type="SAM" id="MobiDB-lite"/>
    </source>
</evidence>
<reference evidence="4" key="1">
    <citation type="submission" date="2017-02" db="UniProtKB">
        <authorList>
            <consortium name="WormBaseParasite"/>
        </authorList>
    </citation>
    <scope>IDENTIFICATION</scope>
</reference>
<organism evidence="4">
    <name type="scientific">Anisakis simplex</name>
    <name type="common">Herring worm</name>
    <dbReference type="NCBI Taxonomy" id="6269"/>
    <lineage>
        <taxon>Eukaryota</taxon>
        <taxon>Metazoa</taxon>
        <taxon>Ecdysozoa</taxon>
        <taxon>Nematoda</taxon>
        <taxon>Chromadorea</taxon>
        <taxon>Rhabditida</taxon>
        <taxon>Spirurina</taxon>
        <taxon>Ascaridomorpha</taxon>
        <taxon>Ascaridoidea</taxon>
        <taxon>Anisakidae</taxon>
        <taxon>Anisakis</taxon>
        <taxon>Anisakis simplex complex</taxon>
    </lineage>
</organism>
<feature type="region of interest" description="Disordered" evidence="1">
    <location>
        <begin position="77"/>
        <end position="96"/>
    </location>
</feature>
<dbReference type="WBParaSite" id="ASIM_0001788101-mRNA-1">
    <property type="protein sequence ID" value="ASIM_0001788101-mRNA-1"/>
    <property type="gene ID" value="ASIM_0001788101"/>
</dbReference>
<proteinExistence type="predicted"/>
<sequence length="96" mass="10875">MTAFSVSLDYLHRGFDLSDELERKYSVYSEKQPPLNDYLHPKYSLPPIPIDIENQQGYFEFLRTPAAIGSKKMSIARIENGSGSPPKRSTPSEIIV</sequence>
<evidence type="ECO:0000313" key="2">
    <source>
        <dbReference type="EMBL" id="VDK60004.1"/>
    </source>
</evidence>
<reference evidence="2 3" key="2">
    <citation type="submission" date="2018-11" db="EMBL/GenBank/DDBJ databases">
        <authorList>
            <consortium name="Pathogen Informatics"/>
        </authorList>
    </citation>
    <scope>NUCLEOTIDE SEQUENCE [LARGE SCALE GENOMIC DNA]</scope>
</reference>
<gene>
    <name evidence="2" type="ORF">ASIM_LOCUS17283</name>
</gene>
<name>A0A0M3KA85_ANISI</name>
<dbReference type="AlphaFoldDB" id="A0A0M3KA85"/>
<accession>A0A0M3KA85</accession>
<protein>
    <submittedName>
        <fullName evidence="2 4">Uncharacterized protein</fullName>
    </submittedName>
</protein>
<dbReference type="OrthoDB" id="5861537at2759"/>
<dbReference type="Proteomes" id="UP000267096">
    <property type="component" value="Unassembled WGS sequence"/>
</dbReference>
<feature type="compositionally biased region" description="Polar residues" evidence="1">
    <location>
        <begin position="81"/>
        <end position="96"/>
    </location>
</feature>
<keyword evidence="3" id="KW-1185">Reference proteome</keyword>
<evidence type="ECO:0000313" key="3">
    <source>
        <dbReference type="Proteomes" id="UP000267096"/>
    </source>
</evidence>
<evidence type="ECO:0000313" key="4">
    <source>
        <dbReference type="WBParaSite" id="ASIM_0001788101-mRNA-1"/>
    </source>
</evidence>
<dbReference type="EMBL" id="UYRR01033944">
    <property type="protein sequence ID" value="VDK60004.1"/>
    <property type="molecule type" value="Genomic_DNA"/>
</dbReference>